<evidence type="ECO:0000313" key="2">
    <source>
        <dbReference type="EMBL" id="QWG25239.1"/>
    </source>
</evidence>
<protein>
    <submittedName>
        <fullName evidence="2">Uncharacterized protein</fullName>
    </submittedName>
</protein>
<gene>
    <name evidence="2" type="ORF">KMZ93_10340</name>
</gene>
<name>A0A975P336_9BRAD</name>
<dbReference type="AlphaFoldDB" id="A0A975P336"/>
<sequence length="63" mass="6836">MVFDLLQSGREFFKALHQTFLLAALLAFISAGLLAVSPGASLIYRNADQMFLGDHNILAGRAI</sequence>
<evidence type="ECO:0000313" key="3">
    <source>
        <dbReference type="Proteomes" id="UP000676951"/>
    </source>
</evidence>
<keyword evidence="3" id="KW-1185">Reference proteome</keyword>
<accession>A0A975P336</accession>
<proteinExistence type="predicted"/>
<organism evidence="2 3">
    <name type="scientific">Bradyrhizobium sediminis</name>
    <dbReference type="NCBI Taxonomy" id="2840469"/>
    <lineage>
        <taxon>Bacteria</taxon>
        <taxon>Pseudomonadati</taxon>
        <taxon>Pseudomonadota</taxon>
        <taxon>Alphaproteobacteria</taxon>
        <taxon>Hyphomicrobiales</taxon>
        <taxon>Nitrobacteraceae</taxon>
        <taxon>Bradyrhizobium</taxon>
    </lineage>
</organism>
<keyword evidence="1" id="KW-0812">Transmembrane</keyword>
<reference evidence="2 3" key="1">
    <citation type="submission" date="2021-06" db="EMBL/GenBank/DDBJ databases">
        <title>Bradyrhizobium sp. S2-11-4 Genome sequencing.</title>
        <authorList>
            <person name="Jin L."/>
        </authorList>
    </citation>
    <scope>NUCLEOTIDE SEQUENCE [LARGE SCALE GENOMIC DNA]</scope>
    <source>
        <strain evidence="2 3">S2-11-4</strain>
    </source>
</reference>
<keyword evidence="1" id="KW-0472">Membrane</keyword>
<dbReference type="RefSeq" id="WP_215605977.1">
    <property type="nucleotide sequence ID" value="NZ_CP076136.1"/>
</dbReference>
<dbReference type="Proteomes" id="UP000676951">
    <property type="component" value="Chromosome"/>
</dbReference>
<feature type="transmembrane region" description="Helical" evidence="1">
    <location>
        <begin position="20"/>
        <end position="44"/>
    </location>
</feature>
<keyword evidence="1" id="KW-1133">Transmembrane helix</keyword>
<dbReference type="EMBL" id="CP076136">
    <property type="protein sequence ID" value="QWG25239.1"/>
    <property type="molecule type" value="Genomic_DNA"/>
</dbReference>
<evidence type="ECO:0000256" key="1">
    <source>
        <dbReference type="SAM" id="Phobius"/>
    </source>
</evidence>